<evidence type="ECO:0000313" key="11">
    <source>
        <dbReference type="Proteomes" id="UP000032900"/>
    </source>
</evidence>
<comment type="caution">
    <text evidence="10">The sequence shown here is derived from an EMBL/GenBank/DDBJ whole genome shotgun (WGS) entry which is preliminary data.</text>
</comment>
<dbReference type="InterPro" id="IPR027417">
    <property type="entry name" value="P-loop_NTPase"/>
</dbReference>
<dbReference type="Gene3D" id="1.20.1560.10">
    <property type="entry name" value="ABC transporter type 1, transmembrane domain"/>
    <property type="match status" value="1"/>
</dbReference>
<dbReference type="EMBL" id="BAZW01000044">
    <property type="protein sequence ID" value="GAO31337.1"/>
    <property type="molecule type" value="Genomic_DNA"/>
</dbReference>
<dbReference type="PROSITE" id="PS50929">
    <property type="entry name" value="ABC_TM1F"/>
    <property type="match status" value="1"/>
</dbReference>
<organism evidence="10 11">
    <name type="scientific">Geofilum rubicundum JCM 15548</name>
    <dbReference type="NCBI Taxonomy" id="1236989"/>
    <lineage>
        <taxon>Bacteria</taxon>
        <taxon>Pseudomonadati</taxon>
        <taxon>Bacteroidota</taxon>
        <taxon>Bacteroidia</taxon>
        <taxon>Marinilabiliales</taxon>
        <taxon>Marinilabiliaceae</taxon>
        <taxon>Geofilum</taxon>
    </lineage>
</organism>
<keyword evidence="4 10" id="KW-0067">ATP-binding</keyword>
<dbReference type="InterPro" id="IPR036640">
    <property type="entry name" value="ABC1_TM_sf"/>
</dbReference>
<feature type="transmembrane region" description="Helical" evidence="7">
    <location>
        <begin position="304"/>
        <end position="321"/>
    </location>
</feature>
<dbReference type="SMART" id="SM00382">
    <property type="entry name" value="AAA"/>
    <property type="match status" value="1"/>
</dbReference>
<keyword evidence="5 7" id="KW-1133">Transmembrane helix</keyword>
<dbReference type="InterPro" id="IPR017871">
    <property type="entry name" value="ABC_transporter-like_CS"/>
</dbReference>
<dbReference type="SUPFAM" id="SSF90123">
    <property type="entry name" value="ABC transporter transmembrane region"/>
    <property type="match status" value="1"/>
</dbReference>
<proteinExistence type="predicted"/>
<keyword evidence="2 7" id="KW-0812">Transmembrane</keyword>
<evidence type="ECO:0000256" key="2">
    <source>
        <dbReference type="ARBA" id="ARBA00022692"/>
    </source>
</evidence>
<dbReference type="PANTHER" id="PTHR43394">
    <property type="entry name" value="ATP-DEPENDENT PERMEASE MDL1, MITOCHONDRIAL"/>
    <property type="match status" value="1"/>
</dbReference>
<dbReference type="Proteomes" id="UP000032900">
    <property type="component" value="Unassembled WGS sequence"/>
</dbReference>
<evidence type="ECO:0000256" key="4">
    <source>
        <dbReference type="ARBA" id="ARBA00022840"/>
    </source>
</evidence>
<keyword evidence="10" id="KW-0132">Cell division</keyword>
<dbReference type="Pfam" id="PF00005">
    <property type="entry name" value="ABC_tran"/>
    <property type="match status" value="1"/>
</dbReference>
<dbReference type="CDD" id="cd18552">
    <property type="entry name" value="ABC_6TM_MsbA_like"/>
    <property type="match status" value="1"/>
</dbReference>
<feature type="domain" description="ABC transporter" evidence="8">
    <location>
        <begin position="370"/>
        <end position="603"/>
    </location>
</feature>
<accession>A0A0E9M0H6</accession>
<dbReference type="GO" id="GO:0016887">
    <property type="term" value="F:ATP hydrolysis activity"/>
    <property type="evidence" value="ECO:0007669"/>
    <property type="project" value="InterPro"/>
</dbReference>
<evidence type="ECO:0000256" key="1">
    <source>
        <dbReference type="ARBA" id="ARBA00004651"/>
    </source>
</evidence>
<keyword evidence="6 7" id="KW-0472">Membrane</keyword>
<evidence type="ECO:0000256" key="7">
    <source>
        <dbReference type="SAM" id="Phobius"/>
    </source>
</evidence>
<dbReference type="FunFam" id="3.40.50.300:FF:000218">
    <property type="entry name" value="Multidrug ABC transporter ATP-binding protein"/>
    <property type="match status" value="1"/>
</dbReference>
<sequence>MKEFFKIAWRFLKPYKHLLALNFVFNLLAALFAVFSIAMMIPMLEIILMQSSEVYALQAFSTDFDVLKNNLYYYITYFKQAYGPGYSLLFVGLFLVMATLFKTGATYLASFTSIGMRNGVVRDLRELLYDKILQLPLGFFSAERKGDIISRSTGDVQEVENSIMSSLDMVLKNPVMIIVYLVTMMIFSVQLTLFVLVLLPLAGLIIGRIGRSLKKKSRKGQEKMGVILGVLEETLSGLRIIKAFNAEKRMNGRFKNDIEGYRDIMNRLMRRRELASPVSEFLGTIVVVLVVWFGGTLILSQESGLAPAAFLSYIGIFYLIINPSKAFSQAFFSIQKGLAAYERIDMILKADNGIKEIKDAKAATELRSKVEYRHVTFAYHDRPVLKNVSVEIKKGTTVALVGQSGSGKSTFVDLLPRLYDIQQGNILIDGTDVRELKIHDLRHLMGNVNQDAILFNDTIYNNIIFGVDEATPEQVEAAARVANAHDFIMESENGYDTVIGDRGGKLSGGQRQRISIARAVLKNPPILILDEATSALDTESELLVQQALENLMVNRTSIVIAHRLSTVRNADMICVFHEGEIVERGTHAELIEHDGVYNKLHSLQMRD</sequence>
<dbReference type="Pfam" id="PF00664">
    <property type="entry name" value="ABC_membrane"/>
    <property type="match status" value="1"/>
</dbReference>
<dbReference type="GO" id="GO:0005524">
    <property type="term" value="F:ATP binding"/>
    <property type="evidence" value="ECO:0007669"/>
    <property type="project" value="UniProtKB-KW"/>
</dbReference>
<feature type="transmembrane region" description="Helical" evidence="7">
    <location>
        <begin position="177"/>
        <end position="206"/>
    </location>
</feature>
<dbReference type="STRING" id="1236989.JCM15548_13688"/>
<feature type="domain" description="ABC transmembrane type-1" evidence="9">
    <location>
        <begin position="20"/>
        <end position="336"/>
    </location>
</feature>
<dbReference type="InterPro" id="IPR011527">
    <property type="entry name" value="ABC1_TM_dom"/>
</dbReference>
<dbReference type="InterPro" id="IPR003593">
    <property type="entry name" value="AAA+_ATPase"/>
</dbReference>
<comment type="subcellular location">
    <subcellularLocation>
        <location evidence="1">Cell membrane</location>
        <topology evidence="1">Multi-pass membrane protein</topology>
    </subcellularLocation>
</comment>
<dbReference type="OrthoDB" id="9780296at2"/>
<feature type="transmembrane region" description="Helical" evidence="7">
    <location>
        <begin position="20"/>
        <end position="41"/>
    </location>
</feature>
<dbReference type="CDD" id="cd03251">
    <property type="entry name" value="ABCC_MsbA"/>
    <property type="match status" value="1"/>
</dbReference>
<evidence type="ECO:0000259" key="9">
    <source>
        <dbReference type="PROSITE" id="PS50929"/>
    </source>
</evidence>
<dbReference type="AlphaFoldDB" id="A0A0E9M0H6"/>
<dbReference type="GO" id="GO:0005886">
    <property type="term" value="C:plasma membrane"/>
    <property type="evidence" value="ECO:0007669"/>
    <property type="project" value="UniProtKB-SubCell"/>
</dbReference>
<dbReference type="InterPro" id="IPR003439">
    <property type="entry name" value="ABC_transporter-like_ATP-bd"/>
</dbReference>
<protein>
    <submittedName>
        <fullName evidence="10">Cell division transporter, ATP-binding protein FtsE</fullName>
    </submittedName>
</protein>
<feature type="transmembrane region" description="Helical" evidence="7">
    <location>
        <begin position="88"/>
        <end position="109"/>
    </location>
</feature>
<evidence type="ECO:0000256" key="5">
    <source>
        <dbReference type="ARBA" id="ARBA00022989"/>
    </source>
</evidence>
<dbReference type="PROSITE" id="PS00211">
    <property type="entry name" value="ABC_TRANSPORTER_1"/>
    <property type="match status" value="1"/>
</dbReference>
<feature type="transmembrane region" description="Helical" evidence="7">
    <location>
        <begin position="274"/>
        <end position="298"/>
    </location>
</feature>
<evidence type="ECO:0000259" key="8">
    <source>
        <dbReference type="PROSITE" id="PS50893"/>
    </source>
</evidence>
<evidence type="ECO:0000256" key="6">
    <source>
        <dbReference type="ARBA" id="ARBA00023136"/>
    </source>
</evidence>
<evidence type="ECO:0000313" key="10">
    <source>
        <dbReference type="EMBL" id="GAO31337.1"/>
    </source>
</evidence>
<evidence type="ECO:0000256" key="3">
    <source>
        <dbReference type="ARBA" id="ARBA00022741"/>
    </source>
</evidence>
<dbReference type="PANTHER" id="PTHR43394:SF1">
    <property type="entry name" value="ATP-BINDING CASSETTE SUB-FAMILY B MEMBER 10, MITOCHONDRIAL"/>
    <property type="match status" value="1"/>
</dbReference>
<dbReference type="InterPro" id="IPR039421">
    <property type="entry name" value="Type_1_exporter"/>
</dbReference>
<gene>
    <name evidence="10" type="ORF">JCM15548_13688</name>
</gene>
<dbReference type="Gene3D" id="3.40.50.300">
    <property type="entry name" value="P-loop containing nucleotide triphosphate hydrolases"/>
    <property type="match status" value="1"/>
</dbReference>
<keyword evidence="3" id="KW-0547">Nucleotide-binding</keyword>
<dbReference type="GO" id="GO:0015421">
    <property type="term" value="F:ABC-type oligopeptide transporter activity"/>
    <property type="evidence" value="ECO:0007669"/>
    <property type="project" value="TreeGrafter"/>
</dbReference>
<dbReference type="PROSITE" id="PS50893">
    <property type="entry name" value="ABC_TRANSPORTER_2"/>
    <property type="match status" value="1"/>
</dbReference>
<keyword evidence="11" id="KW-1185">Reference proteome</keyword>
<dbReference type="SUPFAM" id="SSF52540">
    <property type="entry name" value="P-loop containing nucleoside triphosphate hydrolases"/>
    <property type="match status" value="1"/>
</dbReference>
<keyword evidence="10" id="KW-0131">Cell cycle</keyword>
<reference evidence="10 11" key="1">
    <citation type="journal article" date="2015" name="Microbes Environ.">
        <title>Distribution and evolution of nitrogen fixation genes in the phylum bacteroidetes.</title>
        <authorList>
            <person name="Inoue J."/>
            <person name="Oshima K."/>
            <person name="Suda W."/>
            <person name="Sakamoto M."/>
            <person name="Iino T."/>
            <person name="Noda S."/>
            <person name="Hongoh Y."/>
            <person name="Hattori M."/>
            <person name="Ohkuma M."/>
        </authorList>
    </citation>
    <scope>NUCLEOTIDE SEQUENCE [LARGE SCALE GENOMIC DNA]</scope>
    <source>
        <strain evidence="10">JCM 15548</strain>
    </source>
</reference>
<dbReference type="RefSeq" id="WP_062127368.1">
    <property type="nucleotide sequence ID" value="NZ_BAZW01000044.1"/>
</dbReference>
<dbReference type="GO" id="GO:0051301">
    <property type="term" value="P:cell division"/>
    <property type="evidence" value="ECO:0007669"/>
    <property type="project" value="UniProtKB-KW"/>
</dbReference>
<name>A0A0E9M0H6_9BACT</name>